<dbReference type="STRING" id="273121.WS1830"/>
<dbReference type="AlphaFoldDB" id="Q7MR11"/>
<accession>Q7MR11</accession>
<dbReference type="SUPFAM" id="SSF53850">
    <property type="entry name" value="Periplasmic binding protein-like II"/>
    <property type="match status" value="1"/>
</dbReference>
<keyword evidence="2" id="KW-1185">Reference proteome</keyword>
<proteinExistence type="predicted"/>
<reference evidence="1 2" key="1">
    <citation type="journal article" date="2003" name="Proc. Natl. Acad. Sci. U.S.A.">
        <title>Complete genome sequence and analysis of Wolinella succinogenes.</title>
        <authorList>
            <person name="Baar C."/>
            <person name="Eppinger M."/>
            <person name="Raddatz G."/>
            <person name="Simon JM."/>
            <person name="Lanz C."/>
            <person name="Klimmek O."/>
            <person name="Nandakumar R."/>
            <person name="Gross R."/>
            <person name="Rosinus A."/>
            <person name="Keller H."/>
            <person name="Jagtap P."/>
            <person name="Linke B."/>
            <person name="Meyer F."/>
            <person name="Lederer H."/>
            <person name="Schuster S.C."/>
        </authorList>
    </citation>
    <scope>NUCLEOTIDE SEQUENCE [LARGE SCALE GENOMIC DNA]</scope>
    <source>
        <strain evidence="2">ATCC 29543 / DSM 1740 / CCUG 13145 / JCM 31913 / LMG 7466 / NCTC 11488 / FDC 602W</strain>
    </source>
</reference>
<dbReference type="Gene3D" id="3.40.190.10">
    <property type="entry name" value="Periplasmic binding protein-like II"/>
    <property type="match status" value="2"/>
</dbReference>
<dbReference type="HOGENOM" id="CLU_090617_0_0_7"/>
<evidence type="ECO:0000313" key="1">
    <source>
        <dbReference type="EMBL" id="CAE10844.1"/>
    </source>
</evidence>
<dbReference type="Proteomes" id="UP000000422">
    <property type="component" value="Chromosome"/>
</dbReference>
<sequence length="271" mass="30728">MSQNAITIGAVIYDPKVTVIWGIIADFFKENALEVEPLFFKDYQAQVDALLKGEIDIAWNSPLAWVDADIRSHHRCLKSAMRDTDQNRKSLFLVQAKSGIKNLQELQGKKIAFGAIDSPQARLIPINHLARKGLVASKDYEEVIFNIGYGLHGDHVGGERDALEALKSGSVEASVCLDLNYEAWVKDGTIDEKQILLIDETPLFDHCIFTVREGFAPDRLKAWEEVLFRMDYNNPKHKEMMDMEGLKAWVQGRTSGFEQLKEAVERLRFFA</sequence>
<evidence type="ECO:0000313" key="2">
    <source>
        <dbReference type="Proteomes" id="UP000000422"/>
    </source>
</evidence>
<dbReference type="PANTHER" id="PTHR35841">
    <property type="entry name" value="PHOSPHONATES-BINDING PERIPLASMIC PROTEIN"/>
    <property type="match status" value="1"/>
</dbReference>
<dbReference type="RefSeq" id="WP_011139627.1">
    <property type="nucleotide sequence ID" value="NC_005090.1"/>
</dbReference>
<dbReference type="eggNOG" id="COG3221">
    <property type="taxonomic scope" value="Bacteria"/>
</dbReference>
<organism evidence="2">
    <name type="scientific">Wolinella succinogenes (strain ATCC 29543 / DSM 1740 / CCUG 13145 / JCM 31913 / LMG 7466 / NCTC 11488 / FDC 602W)</name>
    <name type="common">Vibrio succinogenes</name>
    <dbReference type="NCBI Taxonomy" id="273121"/>
    <lineage>
        <taxon>Bacteria</taxon>
        <taxon>Pseudomonadati</taxon>
        <taxon>Campylobacterota</taxon>
        <taxon>Epsilonproteobacteria</taxon>
        <taxon>Campylobacterales</taxon>
        <taxon>Helicobacteraceae</taxon>
        <taxon>Wolinella</taxon>
    </lineage>
</organism>
<name>Q7MR11_WOLSU</name>
<dbReference type="KEGG" id="wsu:WS1830"/>
<dbReference type="PANTHER" id="PTHR35841:SF1">
    <property type="entry name" value="PHOSPHONATES-BINDING PERIPLASMIC PROTEIN"/>
    <property type="match status" value="1"/>
</dbReference>
<protein>
    <submittedName>
        <fullName evidence="1">Uncharacterized protein</fullName>
    </submittedName>
</protein>
<dbReference type="Pfam" id="PF12974">
    <property type="entry name" value="Phosphonate-bd"/>
    <property type="match status" value="1"/>
</dbReference>
<dbReference type="EMBL" id="BX571661">
    <property type="protein sequence ID" value="CAE10844.1"/>
    <property type="molecule type" value="Genomic_DNA"/>
</dbReference>
<gene>
    <name evidence="1" type="ordered locus">WS1830</name>
</gene>